<keyword evidence="6 8" id="KW-0472">Membrane</keyword>
<dbReference type="GO" id="GO:0097272">
    <property type="term" value="P:ammonium homeostasis"/>
    <property type="evidence" value="ECO:0007669"/>
    <property type="project" value="TreeGrafter"/>
</dbReference>
<evidence type="ECO:0000256" key="2">
    <source>
        <dbReference type="ARBA" id="ARBA00005887"/>
    </source>
</evidence>
<organism evidence="10">
    <name type="scientific">Darwinula stevensoni</name>
    <dbReference type="NCBI Taxonomy" id="69355"/>
    <lineage>
        <taxon>Eukaryota</taxon>
        <taxon>Metazoa</taxon>
        <taxon>Ecdysozoa</taxon>
        <taxon>Arthropoda</taxon>
        <taxon>Crustacea</taxon>
        <taxon>Oligostraca</taxon>
        <taxon>Ostracoda</taxon>
        <taxon>Podocopa</taxon>
        <taxon>Podocopida</taxon>
        <taxon>Darwinulocopina</taxon>
        <taxon>Darwinuloidea</taxon>
        <taxon>Darwinulidae</taxon>
        <taxon>Darwinula</taxon>
    </lineage>
</organism>
<dbReference type="InterPro" id="IPR024041">
    <property type="entry name" value="NH4_transpt_AmtB-like_dom"/>
</dbReference>
<dbReference type="Gene3D" id="1.10.3430.10">
    <property type="entry name" value="Ammonium transporter AmtB like domains"/>
    <property type="match status" value="2"/>
</dbReference>
<dbReference type="Proteomes" id="UP000677054">
    <property type="component" value="Unassembled WGS sequence"/>
</dbReference>
<dbReference type="GO" id="GO:0005886">
    <property type="term" value="C:plasma membrane"/>
    <property type="evidence" value="ECO:0007669"/>
    <property type="project" value="TreeGrafter"/>
</dbReference>
<dbReference type="Pfam" id="PF00909">
    <property type="entry name" value="Ammonium_transp"/>
    <property type="match status" value="1"/>
</dbReference>
<keyword evidence="3" id="KW-0813">Transport</keyword>
<dbReference type="AlphaFoldDB" id="A0A7R8X939"/>
<dbReference type="EMBL" id="LR900616">
    <property type="protein sequence ID" value="CAD7246320.1"/>
    <property type="molecule type" value="Genomic_DNA"/>
</dbReference>
<keyword evidence="7" id="KW-0924">Ammonia transport</keyword>
<evidence type="ECO:0000256" key="8">
    <source>
        <dbReference type="SAM" id="Phobius"/>
    </source>
</evidence>
<keyword evidence="5 8" id="KW-1133">Transmembrane helix</keyword>
<name>A0A7R8X939_9CRUS</name>
<evidence type="ECO:0000259" key="9">
    <source>
        <dbReference type="Pfam" id="PF00909"/>
    </source>
</evidence>
<sequence length="150" mass="16487">MFMQAGFAFMEAGAVRSKNAVNILKNLLDTWFIYPVASHWAWHPQGWLKRTAFKDYTEGGVVLILGGMCTRLDAALMGPRISRFHVKTSEPHDFRGHSVAVGVCAGSDVFPSWAALVVGVEAGFTFLCLHFLLLRLNGQACQGCQLVLES</sequence>
<evidence type="ECO:0000256" key="7">
    <source>
        <dbReference type="ARBA" id="ARBA00023177"/>
    </source>
</evidence>
<protein>
    <recommendedName>
        <fullName evidence="9">Ammonium transporter AmtB-like domain-containing protein</fullName>
    </recommendedName>
</protein>
<dbReference type="PANTHER" id="PTHR11730">
    <property type="entry name" value="AMMONIUM TRANSPORTER"/>
    <property type="match status" value="1"/>
</dbReference>
<keyword evidence="11" id="KW-1185">Reference proteome</keyword>
<reference evidence="10" key="1">
    <citation type="submission" date="2020-11" db="EMBL/GenBank/DDBJ databases">
        <authorList>
            <person name="Tran Van P."/>
        </authorList>
    </citation>
    <scope>NUCLEOTIDE SEQUENCE</scope>
</reference>
<evidence type="ECO:0000313" key="11">
    <source>
        <dbReference type="Proteomes" id="UP000677054"/>
    </source>
</evidence>
<dbReference type="SUPFAM" id="SSF111352">
    <property type="entry name" value="Ammonium transporter"/>
    <property type="match status" value="1"/>
</dbReference>
<evidence type="ECO:0000256" key="3">
    <source>
        <dbReference type="ARBA" id="ARBA00022448"/>
    </source>
</evidence>
<evidence type="ECO:0000256" key="1">
    <source>
        <dbReference type="ARBA" id="ARBA00004141"/>
    </source>
</evidence>
<dbReference type="PANTHER" id="PTHR11730:SF6">
    <property type="entry name" value="AMMONIUM TRANSPORTER"/>
    <property type="match status" value="1"/>
</dbReference>
<dbReference type="InterPro" id="IPR029020">
    <property type="entry name" value="Ammonium/urea_transptr"/>
</dbReference>
<evidence type="ECO:0000256" key="4">
    <source>
        <dbReference type="ARBA" id="ARBA00022692"/>
    </source>
</evidence>
<feature type="transmembrane region" description="Helical" evidence="8">
    <location>
        <begin position="113"/>
        <end position="133"/>
    </location>
</feature>
<feature type="domain" description="Ammonium transporter AmtB-like" evidence="9">
    <location>
        <begin position="32"/>
        <end position="99"/>
    </location>
</feature>
<evidence type="ECO:0000313" key="10">
    <source>
        <dbReference type="EMBL" id="CAD7246320.1"/>
    </source>
</evidence>
<comment type="subcellular location">
    <subcellularLocation>
        <location evidence="1">Membrane</location>
        <topology evidence="1">Multi-pass membrane protein</topology>
    </subcellularLocation>
</comment>
<evidence type="ECO:0000256" key="5">
    <source>
        <dbReference type="ARBA" id="ARBA00022989"/>
    </source>
</evidence>
<accession>A0A7R8X939</accession>
<dbReference type="OrthoDB" id="534912at2759"/>
<gene>
    <name evidence="10" type="ORF">DSTB1V02_LOCUS6171</name>
</gene>
<evidence type="ECO:0000256" key="6">
    <source>
        <dbReference type="ARBA" id="ARBA00023136"/>
    </source>
</evidence>
<keyword evidence="4 8" id="KW-0812">Transmembrane</keyword>
<dbReference type="GO" id="GO:0008519">
    <property type="term" value="F:ammonium channel activity"/>
    <property type="evidence" value="ECO:0007669"/>
    <property type="project" value="InterPro"/>
</dbReference>
<proteinExistence type="inferred from homology"/>
<comment type="similarity">
    <text evidence="2">Belongs to the ammonia transporter channel (TC 1.A.11.2) family.</text>
</comment>
<dbReference type="EMBL" id="CAJPEV010001099">
    <property type="protein sequence ID" value="CAG0890719.1"/>
    <property type="molecule type" value="Genomic_DNA"/>
</dbReference>